<dbReference type="InterPro" id="IPR023184">
    <property type="entry name" value="Ubol_cytC_Rdtase_hinge_dom"/>
</dbReference>
<evidence type="ECO:0000256" key="4">
    <source>
        <dbReference type="ARBA" id="ARBA00022660"/>
    </source>
</evidence>
<dbReference type="AlphaFoldDB" id="A0A836A320"/>
<evidence type="ECO:0000256" key="1">
    <source>
        <dbReference type="ARBA" id="ARBA00004273"/>
    </source>
</evidence>
<evidence type="ECO:0000256" key="2">
    <source>
        <dbReference type="ARBA" id="ARBA00006498"/>
    </source>
</evidence>
<dbReference type="Pfam" id="PF02320">
    <property type="entry name" value="UCR_hinge"/>
    <property type="match status" value="1"/>
</dbReference>
<evidence type="ECO:0000259" key="10">
    <source>
        <dbReference type="Pfam" id="PF02320"/>
    </source>
</evidence>
<dbReference type="Proteomes" id="UP000664991">
    <property type="component" value="Chromosome 14"/>
</dbReference>
<evidence type="ECO:0000256" key="6">
    <source>
        <dbReference type="ARBA" id="ARBA00022982"/>
    </source>
</evidence>
<keyword evidence="4" id="KW-0679">Respiratory chain</keyword>
<dbReference type="Gene3D" id="1.10.287.20">
    <property type="entry name" value="Ubiquinol-cytochrome C reductase hinge domain"/>
    <property type="match status" value="1"/>
</dbReference>
<protein>
    <recommendedName>
        <fullName evidence="10">Ubiquinol-cytochrome C reductase hinge domain-containing protein</fullName>
    </recommendedName>
</protein>
<reference evidence="11 12" key="1">
    <citation type="submission" date="2020-12" db="EMBL/GenBank/DDBJ databases">
        <title>De novo assembly of Tibetan sheep genome.</title>
        <authorList>
            <person name="Li X."/>
        </authorList>
    </citation>
    <scope>NUCLEOTIDE SEQUENCE [LARGE SCALE GENOMIC DNA]</scope>
    <source>
        <tissue evidence="11">Heart</tissue>
    </source>
</reference>
<keyword evidence="5" id="KW-0999">Mitochondrion inner membrane</keyword>
<dbReference type="InterPro" id="IPR036811">
    <property type="entry name" value="Ubol_cytC_Rdtase_hinge_dom_sf"/>
</dbReference>
<evidence type="ECO:0000313" key="12">
    <source>
        <dbReference type="Proteomes" id="UP000664991"/>
    </source>
</evidence>
<gene>
    <name evidence="11" type="ORF">JEQ12_004970</name>
</gene>
<evidence type="ECO:0000256" key="9">
    <source>
        <dbReference type="SAM" id="MobiDB-lite"/>
    </source>
</evidence>
<name>A0A836A320_SHEEP</name>
<evidence type="ECO:0000256" key="8">
    <source>
        <dbReference type="ARBA" id="ARBA00023136"/>
    </source>
</evidence>
<organism evidence="11 12">
    <name type="scientific">Ovis aries</name>
    <name type="common">Sheep</name>
    <dbReference type="NCBI Taxonomy" id="9940"/>
    <lineage>
        <taxon>Eukaryota</taxon>
        <taxon>Metazoa</taxon>
        <taxon>Chordata</taxon>
        <taxon>Craniata</taxon>
        <taxon>Vertebrata</taxon>
        <taxon>Euteleostomi</taxon>
        <taxon>Mammalia</taxon>
        <taxon>Eutheria</taxon>
        <taxon>Laurasiatheria</taxon>
        <taxon>Artiodactyla</taxon>
        <taxon>Ruminantia</taxon>
        <taxon>Pecora</taxon>
        <taxon>Bovidae</taxon>
        <taxon>Caprinae</taxon>
        <taxon>Ovis</taxon>
    </lineage>
</organism>
<dbReference type="EMBL" id="JAEMGP010000014">
    <property type="protein sequence ID" value="KAG5200436.1"/>
    <property type="molecule type" value="Genomic_DNA"/>
</dbReference>
<dbReference type="GO" id="GO:0005743">
    <property type="term" value="C:mitochondrial inner membrane"/>
    <property type="evidence" value="ECO:0007669"/>
    <property type="project" value="UniProtKB-SubCell"/>
</dbReference>
<comment type="similarity">
    <text evidence="2">Belongs to the UQCRH/QCR6 family.</text>
</comment>
<keyword evidence="8" id="KW-0472">Membrane</keyword>
<keyword evidence="3" id="KW-0813">Transport</keyword>
<sequence length="74" mass="8604">MLAWTQVSFSRAVTVATDPKERMLQDEEEEEPSPAQIRRVASRSQAEEDCTEELFNFLHVRDHCMTHKLVNSLK</sequence>
<evidence type="ECO:0000256" key="7">
    <source>
        <dbReference type="ARBA" id="ARBA00023128"/>
    </source>
</evidence>
<accession>A0A836A320</accession>
<proteinExistence type="inferred from homology"/>
<comment type="caution">
    <text evidence="11">The sequence shown here is derived from an EMBL/GenBank/DDBJ whole genome shotgun (WGS) entry which is preliminary data.</text>
</comment>
<feature type="domain" description="Ubiquinol-cytochrome C reductase hinge" evidence="10">
    <location>
        <begin position="38"/>
        <end position="74"/>
    </location>
</feature>
<comment type="subcellular location">
    <subcellularLocation>
        <location evidence="1">Mitochondrion inner membrane</location>
    </subcellularLocation>
</comment>
<keyword evidence="6" id="KW-0249">Electron transport</keyword>
<evidence type="ECO:0000256" key="3">
    <source>
        <dbReference type="ARBA" id="ARBA00022448"/>
    </source>
</evidence>
<feature type="region of interest" description="Disordered" evidence="9">
    <location>
        <begin position="18"/>
        <end position="45"/>
    </location>
</feature>
<dbReference type="SUPFAM" id="SSF81531">
    <property type="entry name" value="Non-heme 11 kDa protein of cytochrome bc1 complex (Ubiquinol-cytochrome c reductase)"/>
    <property type="match status" value="1"/>
</dbReference>
<keyword evidence="7" id="KW-0496">Mitochondrion</keyword>
<evidence type="ECO:0000313" key="11">
    <source>
        <dbReference type="EMBL" id="KAG5200436.1"/>
    </source>
</evidence>
<evidence type="ECO:0000256" key="5">
    <source>
        <dbReference type="ARBA" id="ARBA00022792"/>
    </source>
</evidence>